<feature type="compositionally biased region" description="Acidic residues" evidence="1">
    <location>
        <begin position="180"/>
        <end position="192"/>
    </location>
</feature>
<proteinExistence type="predicted"/>
<organism evidence="2 3">
    <name type="scientific">Streptomyces flaveolus</name>
    <dbReference type="NCBI Taxonomy" id="67297"/>
    <lineage>
        <taxon>Bacteria</taxon>
        <taxon>Bacillati</taxon>
        <taxon>Actinomycetota</taxon>
        <taxon>Actinomycetes</taxon>
        <taxon>Kitasatosporales</taxon>
        <taxon>Streptomycetaceae</taxon>
        <taxon>Streptomyces</taxon>
    </lineage>
</organism>
<evidence type="ECO:0000313" key="2">
    <source>
        <dbReference type="EMBL" id="MER6909839.1"/>
    </source>
</evidence>
<keyword evidence="3" id="KW-1185">Reference proteome</keyword>
<protein>
    <submittedName>
        <fullName evidence="2">Uncharacterized protein</fullName>
    </submittedName>
</protein>
<gene>
    <name evidence="2" type="ORF">ABT322_40355</name>
</gene>
<accession>A0ABV1VUR4</accession>
<sequence>MGDLVAVRAPRQTSGGRMAASTSDVSGQERPNGLVRDVVRAVVAGVAPDELPVVDGLRRFDDATVVRQLGGSGGRCEPLGFGAGEIVLLVTPVVWPVLNELGQRLVTRTADVAEQGAGTVFRRLFRRRQAPVEVPPLTREQMAEVRQLVLAAAEKRRLSRRRAEEIADAVVAELALADLSEPEAASEPEASSETDTPPAVGGSGAGRR</sequence>
<dbReference type="Proteomes" id="UP001490330">
    <property type="component" value="Unassembled WGS sequence"/>
</dbReference>
<evidence type="ECO:0000256" key="1">
    <source>
        <dbReference type="SAM" id="MobiDB-lite"/>
    </source>
</evidence>
<evidence type="ECO:0000313" key="3">
    <source>
        <dbReference type="Proteomes" id="UP001490330"/>
    </source>
</evidence>
<feature type="compositionally biased region" description="Polar residues" evidence="1">
    <location>
        <begin position="11"/>
        <end position="26"/>
    </location>
</feature>
<dbReference type="RefSeq" id="WP_350726211.1">
    <property type="nucleotide sequence ID" value="NZ_JBEPCO010000089.1"/>
</dbReference>
<dbReference type="EMBL" id="JBEPCV010000082">
    <property type="protein sequence ID" value="MER6909839.1"/>
    <property type="molecule type" value="Genomic_DNA"/>
</dbReference>
<reference evidence="2 3" key="1">
    <citation type="submission" date="2024-06" db="EMBL/GenBank/DDBJ databases">
        <title>The Natural Products Discovery Center: Release of the First 8490 Sequenced Strains for Exploring Actinobacteria Biosynthetic Diversity.</title>
        <authorList>
            <person name="Kalkreuter E."/>
            <person name="Kautsar S.A."/>
            <person name="Yang D."/>
            <person name="Bader C.D."/>
            <person name="Teijaro C.N."/>
            <person name="Fluegel L."/>
            <person name="Davis C.M."/>
            <person name="Simpson J.R."/>
            <person name="Lauterbach L."/>
            <person name="Steele A.D."/>
            <person name="Gui C."/>
            <person name="Meng S."/>
            <person name="Li G."/>
            <person name="Viehrig K."/>
            <person name="Ye F."/>
            <person name="Su P."/>
            <person name="Kiefer A.F."/>
            <person name="Nichols A."/>
            <person name="Cepeda A.J."/>
            <person name="Yan W."/>
            <person name="Fan B."/>
            <person name="Jiang Y."/>
            <person name="Adhikari A."/>
            <person name="Zheng C.-J."/>
            <person name="Schuster L."/>
            <person name="Cowan T.M."/>
            <person name="Smanski M.J."/>
            <person name="Chevrette M.G."/>
            <person name="De Carvalho L.P.S."/>
            <person name="Shen B."/>
        </authorList>
    </citation>
    <scope>NUCLEOTIDE SEQUENCE [LARGE SCALE GENOMIC DNA]</scope>
    <source>
        <strain evidence="2 3">NPDC000632</strain>
    </source>
</reference>
<comment type="caution">
    <text evidence="2">The sequence shown here is derived from an EMBL/GenBank/DDBJ whole genome shotgun (WGS) entry which is preliminary data.</text>
</comment>
<feature type="region of interest" description="Disordered" evidence="1">
    <location>
        <begin position="1"/>
        <end position="30"/>
    </location>
</feature>
<name>A0ABV1VUR4_9ACTN</name>
<feature type="region of interest" description="Disordered" evidence="1">
    <location>
        <begin position="179"/>
        <end position="208"/>
    </location>
</feature>